<comment type="caution">
    <text evidence="1">The sequence shown here is derived from an EMBL/GenBank/DDBJ whole genome shotgun (WGS) entry which is preliminary data.</text>
</comment>
<reference evidence="1 2" key="1">
    <citation type="submission" date="2020-04" db="EMBL/GenBank/DDBJ databases">
        <title>Whole genome sequencing of clinical and environmental type strains of Ochrobactrum.</title>
        <authorList>
            <person name="Dharne M."/>
        </authorList>
    </citation>
    <scope>NUCLEOTIDE SEQUENCE [LARGE SCALE GENOMIC DNA]</scope>
    <source>
        <strain evidence="1 2">DSM 13340</strain>
    </source>
</reference>
<protein>
    <submittedName>
        <fullName evidence="1">Uncharacterized protein</fullName>
    </submittedName>
</protein>
<organism evidence="1 2">
    <name type="scientific">Brucella tritici</name>
    <dbReference type="NCBI Taxonomy" id="94626"/>
    <lineage>
        <taxon>Bacteria</taxon>
        <taxon>Pseudomonadati</taxon>
        <taxon>Pseudomonadota</taxon>
        <taxon>Alphaproteobacteria</taxon>
        <taxon>Hyphomicrobiales</taxon>
        <taxon>Brucellaceae</taxon>
        <taxon>Brucella/Ochrobactrum group</taxon>
        <taxon>Brucella</taxon>
    </lineage>
</organism>
<evidence type="ECO:0000313" key="2">
    <source>
        <dbReference type="Proteomes" id="UP000558475"/>
    </source>
</evidence>
<dbReference type="AlphaFoldDB" id="A0A7X6FRU1"/>
<sequence>MKAFDDPEKFGPKWFGRTAGSMIPGSSLLRGTNPDPYIREARGFVDSIMSGLPGLSEKLPKRYTWLGEPVERPAAFTGSMEADIVEAEHNRIILETGKGISKPSTQFEGLDLRDITLKSGQNAYDRFQELSGQIPKHRSLRQELERTIKSKDYQNMSDGDSDVTGTRLNALGRVVQRYRTMARKALLQENPELQAYMKARQREALGAFVKNRNGIRARATAHEPS</sequence>
<dbReference type="Proteomes" id="UP000558475">
    <property type="component" value="Unassembled WGS sequence"/>
</dbReference>
<name>A0A7X6FRU1_9HYPH</name>
<dbReference type="EMBL" id="JAAXZB010000001">
    <property type="protein sequence ID" value="NKW09148.1"/>
    <property type="molecule type" value="Genomic_DNA"/>
</dbReference>
<gene>
    <name evidence="1" type="ORF">HGG76_02565</name>
</gene>
<proteinExistence type="predicted"/>
<evidence type="ECO:0000313" key="1">
    <source>
        <dbReference type="EMBL" id="NKW09148.1"/>
    </source>
</evidence>
<accession>A0A7X6FRU1</accession>